<dbReference type="Proteomes" id="UP000244450">
    <property type="component" value="Unassembled WGS sequence"/>
</dbReference>
<proteinExistence type="predicted"/>
<evidence type="ECO:0008006" key="4">
    <source>
        <dbReference type="Google" id="ProtNLM"/>
    </source>
</evidence>
<protein>
    <recommendedName>
        <fullName evidence="4">Secreted protein</fullName>
    </recommendedName>
</protein>
<feature type="chain" id="PRO_5015539376" description="Secreted protein" evidence="1">
    <location>
        <begin position="38"/>
        <end position="91"/>
    </location>
</feature>
<evidence type="ECO:0000313" key="3">
    <source>
        <dbReference type="Proteomes" id="UP000244450"/>
    </source>
</evidence>
<comment type="caution">
    <text evidence="2">The sequence shown here is derived from an EMBL/GenBank/DDBJ whole genome shotgun (WGS) entry which is preliminary data.</text>
</comment>
<accession>A0A2T7BNB4</accession>
<keyword evidence="3" id="KW-1185">Reference proteome</keyword>
<dbReference type="AlphaFoldDB" id="A0A2T7BNB4"/>
<gene>
    <name evidence="2" type="ORF">DCC81_06510</name>
</gene>
<reference evidence="2 3" key="1">
    <citation type="submission" date="2018-04" db="EMBL/GenBank/DDBJ databases">
        <title>Chitinophaga fuyangensis sp. nov., isolated from soil in a chemical factory.</title>
        <authorList>
            <person name="Chen K."/>
        </authorList>
    </citation>
    <scope>NUCLEOTIDE SEQUENCE [LARGE SCALE GENOMIC DNA]</scope>
    <source>
        <strain evidence="2 3">LY-1</strain>
    </source>
</reference>
<keyword evidence="1" id="KW-0732">Signal</keyword>
<organism evidence="2 3">
    <name type="scientific">Chitinophaga parva</name>
    <dbReference type="NCBI Taxonomy" id="2169414"/>
    <lineage>
        <taxon>Bacteria</taxon>
        <taxon>Pseudomonadati</taxon>
        <taxon>Bacteroidota</taxon>
        <taxon>Chitinophagia</taxon>
        <taxon>Chitinophagales</taxon>
        <taxon>Chitinophagaceae</taxon>
        <taxon>Chitinophaga</taxon>
    </lineage>
</organism>
<feature type="signal peptide" evidence="1">
    <location>
        <begin position="1"/>
        <end position="37"/>
    </location>
</feature>
<evidence type="ECO:0000313" key="2">
    <source>
        <dbReference type="EMBL" id="PUZ29111.1"/>
    </source>
</evidence>
<name>A0A2T7BNB4_9BACT</name>
<sequence>MRTGTFLHACWAMQWPANAVKILYAALVLKTAPAAHATSDALWMGRWISLQPAACIQVLYAQLGEDLHSGRLTLLPVPATGLRQALPGCRK</sequence>
<dbReference type="EMBL" id="QCYK01000001">
    <property type="protein sequence ID" value="PUZ29111.1"/>
    <property type="molecule type" value="Genomic_DNA"/>
</dbReference>
<evidence type="ECO:0000256" key="1">
    <source>
        <dbReference type="SAM" id="SignalP"/>
    </source>
</evidence>